<evidence type="ECO:0000256" key="4">
    <source>
        <dbReference type="ARBA" id="ARBA00022475"/>
    </source>
</evidence>
<evidence type="ECO:0000256" key="2">
    <source>
        <dbReference type="ARBA" id="ARBA00009142"/>
    </source>
</evidence>
<proteinExistence type="inferred from homology"/>
<dbReference type="InterPro" id="IPR052017">
    <property type="entry name" value="TSUP"/>
</dbReference>
<feature type="transmembrane region" description="Helical" evidence="8">
    <location>
        <begin position="34"/>
        <end position="57"/>
    </location>
</feature>
<keyword evidence="4 8" id="KW-1003">Cell membrane</keyword>
<feature type="transmembrane region" description="Helical" evidence="8">
    <location>
        <begin position="126"/>
        <end position="152"/>
    </location>
</feature>
<keyword evidence="10" id="KW-1185">Reference proteome</keyword>
<feature type="transmembrane region" description="Helical" evidence="8">
    <location>
        <begin position="164"/>
        <end position="184"/>
    </location>
</feature>
<name>A0A916QYU0_9RHOB</name>
<feature type="transmembrane region" description="Helical" evidence="8">
    <location>
        <begin position="95"/>
        <end position="114"/>
    </location>
</feature>
<dbReference type="RefSeq" id="WP_268237046.1">
    <property type="nucleotide sequence ID" value="NZ_BMKA01000003.1"/>
</dbReference>
<gene>
    <name evidence="9" type="ORF">GCM10011498_23260</name>
</gene>
<dbReference type="InterPro" id="IPR002781">
    <property type="entry name" value="TM_pro_TauE-like"/>
</dbReference>
<accession>A0A916QYU0</accession>
<dbReference type="Proteomes" id="UP000628017">
    <property type="component" value="Unassembled WGS sequence"/>
</dbReference>
<evidence type="ECO:0000313" key="10">
    <source>
        <dbReference type="Proteomes" id="UP000628017"/>
    </source>
</evidence>
<organism evidence="9 10">
    <name type="scientific">Neptunicoccus cionae</name>
    <dbReference type="NCBI Taxonomy" id="2035344"/>
    <lineage>
        <taxon>Bacteria</taxon>
        <taxon>Pseudomonadati</taxon>
        <taxon>Pseudomonadota</taxon>
        <taxon>Alphaproteobacteria</taxon>
        <taxon>Rhodobacterales</taxon>
        <taxon>Paracoccaceae</taxon>
        <taxon>Neptunicoccus</taxon>
    </lineage>
</organism>
<evidence type="ECO:0000256" key="6">
    <source>
        <dbReference type="ARBA" id="ARBA00022989"/>
    </source>
</evidence>
<dbReference type="EMBL" id="BMKA01000003">
    <property type="protein sequence ID" value="GGA21880.1"/>
    <property type="molecule type" value="Genomic_DNA"/>
</dbReference>
<evidence type="ECO:0000256" key="7">
    <source>
        <dbReference type="ARBA" id="ARBA00023136"/>
    </source>
</evidence>
<reference evidence="9" key="1">
    <citation type="journal article" date="2014" name="Int. J. Syst. Evol. Microbiol.">
        <title>Complete genome sequence of Corynebacterium casei LMG S-19264T (=DSM 44701T), isolated from a smear-ripened cheese.</title>
        <authorList>
            <consortium name="US DOE Joint Genome Institute (JGI-PGF)"/>
            <person name="Walter F."/>
            <person name="Albersmeier A."/>
            <person name="Kalinowski J."/>
            <person name="Ruckert C."/>
        </authorList>
    </citation>
    <scope>NUCLEOTIDE SEQUENCE</scope>
    <source>
        <strain evidence="9">CGMCC 1.15880</strain>
    </source>
</reference>
<protein>
    <recommendedName>
        <fullName evidence="8">Probable membrane transporter protein</fullName>
    </recommendedName>
</protein>
<feature type="transmembrane region" description="Helical" evidence="8">
    <location>
        <begin position="69"/>
        <end position="89"/>
    </location>
</feature>
<feature type="transmembrane region" description="Helical" evidence="8">
    <location>
        <begin position="224"/>
        <end position="241"/>
    </location>
</feature>
<comment type="caution">
    <text evidence="9">The sequence shown here is derived from an EMBL/GenBank/DDBJ whole genome shotgun (WGS) entry which is preliminary data.</text>
</comment>
<comment type="similarity">
    <text evidence="2 8">Belongs to the 4-toluene sulfonate uptake permease (TSUP) (TC 2.A.102) family.</text>
</comment>
<dbReference type="PANTHER" id="PTHR30269">
    <property type="entry name" value="TRANSMEMBRANE PROTEIN YFCA"/>
    <property type="match status" value="1"/>
</dbReference>
<evidence type="ECO:0000256" key="3">
    <source>
        <dbReference type="ARBA" id="ARBA00022448"/>
    </source>
</evidence>
<comment type="subcellular location">
    <subcellularLocation>
        <location evidence="1 8">Cell membrane</location>
        <topology evidence="1 8">Multi-pass membrane protein</topology>
    </subcellularLocation>
</comment>
<evidence type="ECO:0000313" key="9">
    <source>
        <dbReference type="EMBL" id="GGA21880.1"/>
    </source>
</evidence>
<dbReference type="PANTHER" id="PTHR30269:SF37">
    <property type="entry name" value="MEMBRANE TRANSPORTER PROTEIN"/>
    <property type="match status" value="1"/>
</dbReference>
<keyword evidence="7 8" id="KW-0472">Membrane</keyword>
<keyword evidence="6 8" id="KW-1133">Transmembrane helix</keyword>
<dbReference type="Pfam" id="PF01925">
    <property type="entry name" value="TauE"/>
    <property type="match status" value="1"/>
</dbReference>
<dbReference type="GO" id="GO:0005886">
    <property type="term" value="C:plasma membrane"/>
    <property type="evidence" value="ECO:0007669"/>
    <property type="project" value="UniProtKB-SubCell"/>
</dbReference>
<evidence type="ECO:0000256" key="8">
    <source>
        <dbReference type="RuleBase" id="RU363041"/>
    </source>
</evidence>
<dbReference type="AlphaFoldDB" id="A0A916QYU0"/>
<reference evidence="9" key="2">
    <citation type="submission" date="2020-09" db="EMBL/GenBank/DDBJ databases">
        <authorList>
            <person name="Sun Q."/>
            <person name="Zhou Y."/>
        </authorList>
    </citation>
    <scope>NUCLEOTIDE SEQUENCE</scope>
    <source>
        <strain evidence="9">CGMCC 1.15880</strain>
    </source>
</reference>
<keyword evidence="3" id="KW-0813">Transport</keyword>
<evidence type="ECO:0000256" key="1">
    <source>
        <dbReference type="ARBA" id="ARBA00004651"/>
    </source>
</evidence>
<evidence type="ECO:0000256" key="5">
    <source>
        <dbReference type="ARBA" id="ARBA00022692"/>
    </source>
</evidence>
<keyword evidence="5 8" id="KW-0812">Transmembrane</keyword>
<sequence length="242" mass="26131">MELALLAAGALAGGFVNGLTGFGFALMSAGFWLIVLPPTTVVPLMAACMTCGQLLTMPRIWRMIEVKRALPLTLGGLIGVPFGIALLPHVPLPQFKAGVALLICLNLLFVLVLQNRLSLPRSAERFHFPIGILSGVFGGISALSGVVTTIWAGLFGWTKQEKRGVFQAFNLSMGLFSLSLFAYWGYLDKQFFYTALFVIPLTMLAATIGLRVFERMGNAGFTKLINLLLGLSALNLLVSVFF</sequence>
<feature type="transmembrane region" description="Helical" evidence="8">
    <location>
        <begin position="191"/>
        <end position="212"/>
    </location>
</feature>